<dbReference type="InterPro" id="IPR001375">
    <property type="entry name" value="Peptidase_S9_cat"/>
</dbReference>
<dbReference type="HOGENOM" id="CLU_012494_5_1_12"/>
<proteinExistence type="predicted"/>
<dbReference type="GO" id="GO:0006508">
    <property type="term" value="P:proteolysis"/>
    <property type="evidence" value="ECO:0007669"/>
    <property type="project" value="InterPro"/>
</dbReference>
<keyword evidence="3" id="KW-0858">Xylan degradation</keyword>
<reference evidence="3 4" key="2">
    <citation type="journal article" date="2011" name="ISME J.">
        <title>RNA-seq reveals cooperative metabolic interactions between two termite-gut spirochete species in co-culture.</title>
        <authorList>
            <person name="Rosenthal A.Z."/>
            <person name="Matson E.G."/>
            <person name="Eldar A."/>
            <person name="Leadbetter J.R."/>
        </authorList>
    </citation>
    <scope>NUCLEOTIDE SEQUENCE [LARGE SCALE GENOMIC DNA]</scope>
    <source>
        <strain evidence="4">ATCC BAA-888 / DSM 13862 / ZAS-9</strain>
    </source>
</reference>
<dbReference type="InParanoid" id="F5YDI3"/>
<dbReference type="eggNOG" id="COG0657">
    <property type="taxonomic scope" value="Bacteria"/>
</dbReference>
<dbReference type="Pfam" id="PF00326">
    <property type="entry name" value="Peptidase_S9"/>
    <property type="match status" value="1"/>
</dbReference>
<evidence type="ECO:0000256" key="1">
    <source>
        <dbReference type="ARBA" id="ARBA00022801"/>
    </source>
</evidence>
<dbReference type="GO" id="GO:0031176">
    <property type="term" value="F:endo-1,4-beta-xylanase activity"/>
    <property type="evidence" value="ECO:0007669"/>
    <property type="project" value="UniProtKB-EC"/>
</dbReference>
<dbReference type="AlphaFoldDB" id="F5YDI3"/>
<dbReference type="InterPro" id="IPR050300">
    <property type="entry name" value="GDXG_lipolytic_enzyme"/>
</dbReference>
<accession>F5YDI3</accession>
<gene>
    <name evidence="3" type="ordered locus">TREAZ_0343</name>
</gene>
<organism evidence="3 4">
    <name type="scientific">Leadbettera azotonutricia (strain ATCC BAA-888 / DSM 13862 / ZAS-9)</name>
    <name type="common">Treponema azotonutricium</name>
    <dbReference type="NCBI Taxonomy" id="545695"/>
    <lineage>
        <taxon>Bacteria</taxon>
        <taxon>Pseudomonadati</taxon>
        <taxon>Spirochaetota</taxon>
        <taxon>Spirochaetia</taxon>
        <taxon>Spirochaetales</taxon>
        <taxon>Breznakiellaceae</taxon>
        <taxon>Leadbettera</taxon>
    </lineage>
</organism>
<dbReference type="GO" id="GO:0008236">
    <property type="term" value="F:serine-type peptidase activity"/>
    <property type="evidence" value="ECO:0007669"/>
    <property type="project" value="InterPro"/>
</dbReference>
<dbReference type="EMBL" id="CP001841">
    <property type="protein sequence ID" value="AEF80272.1"/>
    <property type="molecule type" value="Genomic_DNA"/>
</dbReference>
<evidence type="ECO:0000313" key="3">
    <source>
        <dbReference type="EMBL" id="AEF80272.1"/>
    </source>
</evidence>
<dbReference type="RefSeq" id="WP_015711597.1">
    <property type="nucleotide sequence ID" value="NC_015577.1"/>
</dbReference>
<dbReference type="EC" id="3.2.1.8" evidence="3"/>
<dbReference type="PANTHER" id="PTHR48081:SF6">
    <property type="entry name" value="PEPTIDASE S9 PROLYL OLIGOPEPTIDASE CATALYTIC DOMAIN-CONTAINING PROTEIN"/>
    <property type="match status" value="1"/>
</dbReference>
<dbReference type="STRING" id="545695.TREAZ_0343"/>
<dbReference type="GO" id="GO:0045493">
    <property type="term" value="P:xylan catabolic process"/>
    <property type="evidence" value="ECO:0007669"/>
    <property type="project" value="UniProtKB-KW"/>
</dbReference>
<dbReference type="OrthoDB" id="9794725at2"/>
<name>F5YDI3_LEAAZ</name>
<protein>
    <submittedName>
        <fullName evidence="3">Endo-1,4-beta-xylanase B (Xylanase B) (1,4-beta-D-xylanxylanohydrolase B)</fullName>
        <ecNumber evidence="3">3.2.1.8</ecNumber>
    </submittedName>
</protein>
<dbReference type="InterPro" id="IPR029058">
    <property type="entry name" value="AB_hydrolase_fold"/>
</dbReference>
<dbReference type="KEGG" id="taz:TREAZ_0343"/>
<keyword evidence="3" id="KW-0326">Glycosidase</keyword>
<evidence type="ECO:0000313" key="4">
    <source>
        <dbReference type="Proteomes" id="UP000009222"/>
    </source>
</evidence>
<keyword evidence="1 3" id="KW-0378">Hydrolase</keyword>
<dbReference type="SUPFAM" id="SSF53474">
    <property type="entry name" value="alpha/beta-Hydrolases"/>
    <property type="match status" value="2"/>
</dbReference>
<keyword evidence="3" id="KW-0624">Polysaccharide degradation</keyword>
<evidence type="ECO:0000259" key="2">
    <source>
        <dbReference type="Pfam" id="PF00326"/>
    </source>
</evidence>
<keyword evidence="3" id="KW-0119">Carbohydrate metabolism</keyword>
<dbReference type="PANTHER" id="PTHR48081">
    <property type="entry name" value="AB HYDROLASE SUPERFAMILY PROTEIN C4A8.06C"/>
    <property type="match status" value="1"/>
</dbReference>
<dbReference type="Proteomes" id="UP000009222">
    <property type="component" value="Chromosome"/>
</dbReference>
<dbReference type="Gene3D" id="3.40.50.1820">
    <property type="entry name" value="alpha/beta hydrolase"/>
    <property type="match status" value="1"/>
</dbReference>
<sequence length="273" mass="30048">MKAFTLDLWEGFNYPGAGEDGFRPTLDCYILKSDAPRPAVLVLPGSGYVQCSPREAEALAIRFNAEGFHAFVSWYSCTPRHHPVPLLDSARAFTIIRSHANEWKLNPDKVGIMGFSAGGHLALSASVFYDRSFAAAPGIDPAFSRPDALMLCYPVVSSGEFAHRGSFDALLGPNPGPDLLELTSLEKQVHSKMPPVFIWHTWADDAVPVENSIFLASALKKAAIPFELHIFPEGKHGLSLANTETYDGDPEFILPQAAQWFGLCINWIKKQFE</sequence>
<feature type="domain" description="Peptidase S9 prolyl oligopeptidase catalytic" evidence="2">
    <location>
        <begin position="104"/>
        <end position="243"/>
    </location>
</feature>
<reference evidence="4" key="1">
    <citation type="submission" date="2009-12" db="EMBL/GenBank/DDBJ databases">
        <title>Complete sequence of Treponema azotonutricium strain ZAS-9.</title>
        <authorList>
            <person name="Tetu S.G."/>
            <person name="Matson E."/>
            <person name="Ren Q."/>
            <person name="Seshadri R."/>
            <person name="Elbourne L."/>
            <person name="Hassan K.A."/>
            <person name="Durkin A."/>
            <person name="Radune D."/>
            <person name="Mohamoud Y."/>
            <person name="Shay R."/>
            <person name="Jin S."/>
            <person name="Zhang X."/>
            <person name="Lucey K."/>
            <person name="Ballor N.R."/>
            <person name="Ottesen E."/>
            <person name="Rosenthal R."/>
            <person name="Allen A."/>
            <person name="Leadbetter J.R."/>
            <person name="Paulsen I.T."/>
        </authorList>
    </citation>
    <scope>NUCLEOTIDE SEQUENCE [LARGE SCALE GENOMIC DNA]</scope>
    <source>
        <strain evidence="4">ATCC BAA-888 / DSM 13862 / ZAS-9</strain>
    </source>
</reference>
<keyword evidence="4" id="KW-1185">Reference proteome</keyword>